<gene>
    <name evidence="5" type="ORF">V3330_09630</name>
</gene>
<dbReference type="InterPro" id="IPR036291">
    <property type="entry name" value="NAD(P)-bd_dom_sf"/>
</dbReference>
<dbReference type="AlphaFoldDB" id="A0AAW9R6S0"/>
<evidence type="ECO:0000256" key="2">
    <source>
        <dbReference type="ARBA" id="ARBA00023002"/>
    </source>
</evidence>
<name>A0AAW9R6S0_9GAMM</name>
<dbReference type="Pfam" id="PF00106">
    <property type="entry name" value="adh_short"/>
    <property type="match status" value="1"/>
</dbReference>
<dbReference type="InterPro" id="IPR051687">
    <property type="entry name" value="Peroxisomal_Beta-Oxidation"/>
</dbReference>
<dbReference type="PRINTS" id="PR00080">
    <property type="entry name" value="SDRFAMILY"/>
</dbReference>
<comment type="caution">
    <text evidence="5">The sequence shown here is derived from an EMBL/GenBank/DDBJ whole genome shotgun (WGS) entry which is preliminary data.</text>
</comment>
<evidence type="ECO:0000256" key="1">
    <source>
        <dbReference type="ARBA" id="ARBA00006484"/>
    </source>
</evidence>
<proteinExistence type="inferred from homology"/>
<reference evidence="5 6" key="1">
    <citation type="submission" date="2024-02" db="EMBL/GenBank/DDBJ databases">
        <title>A novel Wenzhouxiangellaceae bacterium, isolated from coastal sediments.</title>
        <authorList>
            <person name="Du Z.-J."/>
            <person name="Ye Y.-Q."/>
            <person name="Zhang X.-Y."/>
        </authorList>
    </citation>
    <scope>NUCLEOTIDE SEQUENCE [LARGE SCALE GENOMIC DNA]</scope>
    <source>
        <strain evidence="5 6">CH-27</strain>
    </source>
</reference>
<dbReference type="SMART" id="SM00822">
    <property type="entry name" value="PKS_KR"/>
    <property type="match status" value="1"/>
</dbReference>
<dbReference type="SUPFAM" id="SSF51735">
    <property type="entry name" value="NAD(P)-binding Rossmann-fold domains"/>
    <property type="match status" value="1"/>
</dbReference>
<dbReference type="Proteomes" id="UP001359886">
    <property type="component" value="Unassembled WGS sequence"/>
</dbReference>
<evidence type="ECO:0000259" key="4">
    <source>
        <dbReference type="SMART" id="SM00822"/>
    </source>
</evidence>
<dbReference type="Gene3D" id="3.40.50.720">
    <property type="entry name" value="NAD(P)-binding Rossmann-like Domain"/>
    <property type="match status" value="1"/>
</dbReference>
<sequence length="292" mass="31040">MTGPLHNRTYIITGAGKGLGRAYALHLARLGASLVVNNRKHEGERESSAERVVGEITAAGGQAVAEHSDAEDRACGERLLETALEAFGRVDGLIANAGVSEGRSFHKQSLEELHRTLDINLAGTLNAIHPVFRHCYEQSRGAFIVTTSVAGLYGEHGLPAYSTSKAGLIGLARAIGKEGGRHGVRVNALAPYGATQMTEAQLSDDLIERMRPERVAPVVAWLLSDDCPVNGEVVIAGGGRLATAGVREPSPVEIADDADFSTVARAWDELTQRSLERHYGGALDHFAGYLGD</sequence>
<comment type="similarity">
    <text evidence="1 3">Belongs to the short-chain dehydrogenases/reductases (SDR) family.</text>
</comment>
<dbReference type="RefSeq" id="WP_354695204.1">
    <property type="nucleotide sequence ID" value="NZ_JAZHOG010000005.1"/>
</dbReference>
<dbReference type="PANTHER" id="PTHR45024:SF2">
    <property type="entry name" value="SCP2 DOMAIN-CONTAINING PROTEIN"/>
    <property type="match status" value="1"/>
</dbReference>
<keyword evidence="2" id="KW-0560">Oxidoreductase</keyword>
<dbReference type="PRINTS" id="PR00081">
    <property type="entry name" value="GDHRDH"/>
</dbReference>
<dbReference type="InterPro" id="IPR020904">
    <property type="entry name" value="Sc_DH/Rdtase_CS"/>
</dbReference>
<feature type="domain" description="Ketoreductase" evidence="4">
    <location>
        <begin position="8"/>
        <end position="192"/>
    </location>
</feature>
<accession>A0AAW9R6S0</accession>
<evidence type="ECO:0000256" key="3">
    <source>
        <dbReference type="RuleBase" id="RU000363"/>
    </source>
</evidence>
<dbReference type="GO" id="GO:0016491">
    <property type="term" value="F:oxidoreductase activity"/>
    <property type="evidence" value="ECO:0007669"/>
    <property type="project" value="UniProtKB-KW"/>
</dbReference>
<dbReference type="InterPro" id="IPR002347">
    <property type="entry name" value="SDR_fam"/>
</dbReference>
<dbReference type="PROSITE" id="PS00061">
    <property type="entry name" value="ADH_SHORT"/>
    <property type="match status" value="1"/>
</dbReference>
<keyword evidence="6" id="KW-1185">Reference proteome</keyword>
<dbReference type="InterPro" id="IPR057326">
    <property type="entry name" value="KR_dom"/>
</dbReference>
<evidence type="ECO:0000313" key="5">
    <source>
        <dbReference type="EMBL" id="MEJ8567884.1"/>
    </source>
</evidence>
<dbReference type="PANTHER" id="PTHR45024">
    <property type="entry name" value="DEHYDROGENASES, SHORT CHAIN"/>
    <property type="match status" value="1"/>
</dbReference>
<evidence type="ECO:0000313" key="6">
    <source>
        <dbReference type="Proteomes" id="UP001359886"/>
    </source>
</evidence>
<organism evidence="5 6">
    <name type="scientific">Elongatibacter sediminis</name>
    <dbReference type="NCBI Taxonomy" id="3119006"/>
    <lineage>
        <taxon>Bacteria</taxon>
        <taxon>Pseudomonadati</taxon>
        <taxon>Pseudomonadota</taxon>
        <taxon>Gammaproteobacteria</taxon>
        <taxon>Chromatiales</taxon>
        <taxon>Wenzhouxiangellaceae</taxon>
        <taxon>Elongatibacter</taxon>
    </lineage>
</organism>
<protein>
    <submittedName>
        <fullName evidence="5">SDR family NAD(P)-dependent oxidoreductase</fullName>
    </submittedName>
</protein>
<dbReference type="EMBL" id="JAZHOG010000005">
    <property type="protein sequence ID" value="MEJ8567884.1"/>
    <property type="molecule type" value="Genomic_DNA"/>
</dbReference>